<protein>
    <submittedName>
        <fullName evidence="2">Uncharacterized protein</fullName>
    </submittedName>
</protein>
<gene>
    <name evidence="2" type="ORF">NDU88_005386</name>
</gene>
<dbReference type="EMBL" id="JANPWB010000012">
    <property type="protein sequence ID" value="KAJ1117186.1"/>
    <property type="molecule type" value="Genomic_DNA"/>
</dbReference>
<dbReference type="Proteomes" id="UP001066276">
    <property type="component" value="Chromosome 8"/>
</dbReference>
<accession>A0AAV7NMC7</accession>
<feature type="region of interest" description="Disordered" evidence="1">
    <location>
        <begin position="25"/>
        <end position="72"/>
    </location>
</feature>
<comment type="caution">
    <text evidence="2">The sequence shown here is derived from an EMBL/GenBank/DDBJ whole genome shotgun (WGS) entry which is preliminary data.</text>
</comment>
<reference evidence="2" key="1">
    <citation type="journal article" date="2022" name="bioRxiv">
        <title>Sequencing and chromosome-scale assembly of the giantPleurodeles waltlgenome.</title>
        <authorList>
            <person name="Brown T."/>
            <person name="Elewa A."/>
            <person name="Iarovenko S."/>
            <person name="Subramanian E."/>
            <person name="Araus A.J."/>
            <person name="Petzold A."/>
            <person name="Susuki M."/>
            <person name="Suzuki K.-i.T."/>
            <person name="Hayashi T."/>
            <person name="Toyoda A."/>
            <person name="Oliveira C."/>
            <person name="Osipova E."/>
            <person name="Leigh N.D."/>
            <person name="Simon A."/>
            <person name="Yun M.H."/>
        </authorList>
    </citation>
    <scope>NUCLEOTIDE SEQUENCE</scope>
    <source>
        <strain evidence="2">20211129_DDA</strain>
        <tissue evidence="2">Liver</tissue>
    </source>
</reference>
<feature type="compositionally biased region" description="Basic and acidic residues" evidence="1">
    <location>
        <begin position="32"/>
        <end position="44"/>
    </location>
</feature>
<evidence type="ECO:0000256" key="1">
    <source>
        <dbReference type="SAM" id="MobiDB-lite"/>
    </source>
</evidence>
<sequence>MAPTYTDVRPVGAQLRKTKSTLKLITAPPPDISRDLPTRQRTGEQKSGVRAVGGEAEQQTTERQRKTEAKRGKTSTCVYKGIFTMQSEKGHDVENVLEEKRCWQTLGDQHFGIYRTQYRVQQLHV</sequence>
<dbReference type="AlphaFoldDB" id="A0AAV7NMC7"/>
<feature type="compositionally biased region" description="Basic and acidic residues" evidence="1">
    <location>
        <begin position="60"/>
        <end position="71"/>
    </location>
</feature>
<organism evidence="2 3">
    <name type="scientific">Pleurodeles waltl</name>
    <name type="common">Iberian ribbed newt</name>
    <dbReference type="NCBI Taxonomy" id="8319"/>
    <lineage>
        <taxon>Eukaryota</taxon>
        <taxon>Metazoa</taxon>
        <taxon>Chordata</taxon>
        <taxon>Craniata</taxon>
        <taxon>Vertebrata</taxon>
        <taxon>Euteleostomi</taxon>
        <taxon>Amphibia</taxon>
        <taxon>Batrachia</taxon>
        <taxon>Caudata</taxon>
        <taxon>Salamandroidea</taxon>
        <taxon>Salamandridae</taxon>
        <taxon>Pleurodelinae</taxon>
        <taxon>Pleurodeles</taxon>
    </lineage>
</organism>
<evidence type="ECO:0000313" key="2">
    <source>
        <dbReference type="EMBL" id="KAJ1117186.1"/>
    </source>
</evidence>
<proteinExistence type="predicted"/>
<keyword evidence="3" id="KW-1185">Reference proteome</keyword>
<name>A0AAV7NMC7_PLEWA</name>
<evidence type="ECO:0000313" key="3">
    <source>
        <dbReference type="Proteomes" id="UP001066276"/>
    </source>
</evidence>